<reference evidence="3 4" key="1">
    <citation type="journal article" date="2011" name="ISME J.">
        <title>Community ecology of hot spring cyanobacterial mats: predominant populations and their functional potential.</title>
        <authorList>
            <person name="Klatt C.G."/>
            <person name="Wood J.M."/>
            <person name="Rusch D.B."/>
            <person name="Bateson M.M."/>
            <person name="Hamamura N."/>
            <person name="Heidelberg J.F."/>
            <person name="Grossman A.R."/>
            <person name="Bhaya D."/>
            <person name="Cohan F.M."/>
            <person name="Kuhl M."/>
            <person name="Bryant D.A."/>
            <person name="Ward D.M."/>
        </authorList>
    </citation>
    <scope>NUCLEOTIDE SEQUENCE [LARGE SCALE GENOMIC DNA]</scope>
    <source>
        <strain evidence="3">OS</strain>
    </source>
</reference>
<evidence type="ECO:0000313" key="3">
    <source>
        <dbReference type="EMBL" id="RFM24126.1"/>
    </source>
</evidence>
<accession>A0A395M040</accession>
<dbReference type="Proteomes" id="UP000266389">
    <property type="component" value="Unassembled WGS sequence"/>
</dbReference>
<dbReference type="CDD" id="cd03789">
    <property type="entry name" value="GT9_LPS_heptosyltransferase"/>
    <property type="match status" value="1"/>
</dbReference>
<comment type="caution">
    <text evidence="3">The sequence shown here is derived from an EMBL/GenBank/DDBJ whole genome shotgun (WGS) entry which is preliminary data.</text>
</comment>
<dbReference type="PANTHER" id="PTHR30160">
    <property type="entry name" value="TETRAACYLDISACCHARIDE 4'-KINASE-RELATED"/>
    <property type="match status" value="1"/>
</dbReference>
<dbReference type="PANTHER" id="PTHR30160:SF7">
    <property type="entry name" value="ADP-HEPTOSE--LPS HEPTOSYLTRANSFERASE 2"/>
    <property type="match status" value="1"/>
</dbReference>
<sequence>MNAKPKKILVRTPNWLGDLVMSLGFLHKLREIFPDACVEAIAKAEISDLLELVPGISSIHRFSKSEYRGVQGIYRFSSRFKEVDIYFSLPDSFSSALMGFFTKAKRRVGFRANFRRALLTDALQKPKHQHRSEEYVALLQPFVAEPLGAISVRLTPPPDTLLATEPLHPKIVLNLNSESPSKIVPLQKGIEIAETLLARVPDAMLVLTGSPKERAYTEAFLSLLSAPSRVINLAGKTSVKALAGVLAATQLVISTDSGTAHLANAVGVPTLVLYGAGDERNTAPYHRENTFGFRVPGLDCAPCISTTCKFGIPKCLAEMQTAEIVQKAVEILSKSMTGRQKE</sequence>
<evidence type="ECO:0000313" key="4">
    <source>
        <dbReference type="Proteomes" id="UP000266389"/>
    </source>
</evidence>
<dbReference type="EMBL" id="PHFL01000046">
    <property type="protein sequence ID" value="RFM24126.1"/>
    <property type="molecule type" value="Genomic_DNA"/>
</dbReference>
<dbReference type="Pfam" id="PF01075">
    <property type="entry name" value="Glyco_transf_9"/>
    <property type="match status" value="1"/>
</dbReference>
<protein>
    <submittedName>
        <fullName evidence="3">Glycosyltransferase family 9 protein</fullName>
    </submittedName>
</protein>
<evidence type="ECO:0000256" key="1">
    <source>
        <dbReference type="ARBA" id="ARBA00022676"/>
    </source>
</evidence>
<proteinExistence type="predicted"/>
<dbReference type="Gene3D" id="3.40.50.2000">
    <property type="entry name" value="Glycogen Phosphorylase B"/>
    <property type="match status" value="2"/>
</dbReference>
<evidence type="ECO:0000256" key="2">
    <source>
        <dbReference type="ARBA" id="ARBA00022679"/>
    </source>
</evidence>
<keyword evidence="2 3" id="KW-0808">Transferase</keyword>
<name>A0A395M040_9BACT</name>
<dbReference type="AlphaFoldDB" id="A0A395M040"/>
<organism evidence="3 4">
    <name type="scientific">Candidatus Thermochlorobacter aerophilus</name>
    <dbReference type="NCBI Taxonomy" id="1868324"/>
    <lineage>
        <taxon>Bacteria</taxon>
        <taxon>Pseudomonadati</taxon>
        <taxon>Chlorobiota</taxon>
        <taxon>Chlorobiia</taxon>
        <taxon>Chlorobiales</taxon>
        <taxon>Candidatus Thermochlorobacteriaceae</taxon>
        <taxon>Candidatus Thermochlorobacter</taxon>
    </lineage>
</organism>
<dbReference type="InterPro" id="IPR002201">
    <property type="entry name" value="Glyco_trans_9"/>
</dbReference>
<gene>
    <name evidence="3" type="ORF">D0433_07485</name>
</gene>
<dbReference type="GO" id="GO:0008713">
    <property type="term" value="F:ADP-heptose-lipopolysaccharide heptosyltransferase activity"/>
    <property type="evidence" value="ECO:0007669"/>
    <property type="project" value="TreeGrafter"/>
</dbReference>
<keyword evidence="1" id="KW-0328">Glycosyltransferase</keyword>
<dbReference type="InterPro" id="IPR051199">
    <property type="entry name" value="LPS_LOS_Heptosyltrfase"/>
</dbReference>
<dbReference type="GO" id="GO:0005829">
    <property type="term" value="C:cytosol"/>
    <property type="evidence" value="ECO:0007669"/>
    <property type="project" value="TreeGrafter"/>
</dbReference>
<dbReference type="GO" id="GO:0009244">
    <property type="term" value="P:lipopolysaccharide core region biosynthetic process"/>
    <property type="evidence" value="ECO:0007669"/>
    <property type="project" value="TreeGrafter"/>
</dbReference>
<dbReference type="SUPFAM" id="SSF53756">
    <property type="entry name" value="UDP-Glycosyltransferase/glycogen phosphorylase"/>
    <property type="match status" value="1"/>
</dbReference>